<dbReference type="Pfam" id="PF07475">
    <property type="entry name" value="Hpr_kinase_C"/>
    <property type="match status" value="1"/>
</dbReference>
<reference evidence="2 3" key="1">
    <citation type="submission" date="2016-10" db="EMBL/GenBank/DDBJ databases">
        <authorList>
            <person name="de Groot N.N."/>
        </authorList>
    </citation>
    <scope>NUCLEOTIDE SEQUENCE [LARGE SCALE GENOMIC DNA]</scope>
    <source>
        <strain evidence="2 3">DSM 14858</strain>
    </source>
</reference>
<name>A0A1H7JM27_9RHOB</name>
<accession>A0A1H7JM27</accession>
<dbReference type="Proteomes" id="UP000199283">
    <property type="component" value="Unassembled WGS sequence"/>
</dbReference>
<evidence type="ECO:0000313" key="2">
    <source>
        <dbReference type="EMBL" id="SEK75406.1"/>
    </source>
</evidence>
<evidence type="ECO:0000259" key="1">
    <source>
        <dbReference type="Pfam" id="PF07475"/>
    </source>
</evidence>
<dbReference type="InterPro" id="IPR011104">
    <property type="entry name" value="Hpr_kin/Pase_C"/>
</dbReference>
<keyword evidence="2" id="KW-0418">Kinase</keyword>
<protein>
    <submittedName>
        <fullName evidence="2">Hpr(Ser) kinase/phosphatase</fullName>
    </submittedName>
</protein>
<organism evidence="2 3">
    <name type="scientific">Jannaschia helgolandensis</name>
    <dbReference type="NCBI Taxonomy" id="188906"/>
    <lineage>
        <taxon>Bacteria</taxon>
        <taxon>Pseudomonadati</taxon>
        <taxon>Pseudomonadota</taxon>
        <taxon>Alphaproteobacteria</taxon>
        <taxon>Rhodobacterales</taxon>
        <taxon>Roseobacteraceae</taxon>
        <taxon>Jannaschia</taxon>
    </lineage>
</organism>
<dbReference type="RefSeq" id="WP_092760975.1">
    <property type="nucleotide sequence ID" value="NZ_FNZQ01000001.1"/>
</dbReference>
<sequence>MPFSSTPLPDGRLSVHATTVAVADRALLITGPSGSGKSGVAAQMIALGADLVTDDLTVLSPGMRDRDGDGSLAGGVIAEMPARGVAAMELRGLGIVPMTVAGPTSLAGVLLLEPIQSRLPEPEMVLLCGVQMPLLRHPATADLAAKLILWLKTR</sequence>
<dbReference type="OrthoDB" id="8326226at2"/>
<dbReference type="GO" id="GO:0005524">
    <property type="term" value="F:ATP binding"/>
    <property type="evidence" value="ECO:0007669"/>
    <property type="project" value="InterPro"/>
</dbReference>
<proteinExistence type="predicted"/>
<dbReference type="InterPro" id="IPR027417">
    <property type="entry name" value="P-loop_NTPase"/>
</dbReference>
<feature type="domain" description="HPr kinase/phosphorylase C-terminal" evidence="1">
    <location>
        <begin position="13"/>
        <end position="97"/>
    </location>
</feature>
<dbReference type="GO" id="GO:0006109">
    <property type="term" value="P:regulation of carbohydrate metabolic process"/>
    <property type="evidence" value="ECO:0007669"/>
    <property type="project" value="InterPro"/>
</dbReference>
<keyword evidence="3" id="KW-1185">Reference proteome</keyword>
<evidence type="ECO:0000313" key="3">
    <source>
        <dbReference type="Proteomes" id="UP000199283"/>
    </source>
</evidence>
<gene>
    <name evidence="2" type="ORF">SAMN04488526_1408</name>
</gene>
<keyword evidence="2" id="KW-0808">Transferase</keyword>
<dbReference type="GO" id="GO:0000155">
    <property type="term" value="F:phosphorelay sensor kinase activity"/>
    <property type="evidence" value="ECO:0007669"/>
    <property type="project" value="InterPro"/>
</dbReference>
<dbReference type="STRING" id="188906.SAMN04488526_1408"/>
<dbReference type="SUPFAM" id="SSF53795">
    <property type="entry name" value="PEP carboxykinase-like"/>
    <property type="match status" value="1"/>
</dbReference>
<dbReference type="Gene3D" id="3.40.50.300">
    <property type="entry name" value="P-loop containing nucleotide triphosphate hydrolases"/>
    <property type="match status" value="1"/>
</dbReference>
<dbReference type="AlphaFoldDB" id="A0A1H7JM27"/>
<dbReference type="EMBL" id="FNZQ01000001">
    <property type="protein sequence ID" value="SEK75406.1"/>
    <property type="molecule type" value="Genomic_DNA"/>
</dbReference>